<feature type="region of interest" description="Disordered" evidence="1">
    <location>
        <begin position="227"/>
        <end position="264"/>
    </location>
</feature>
<feature type="compositionally biased region" description="Gly residues" evidence="1">
    <location>
        <begin position="137"/>
        <end position="157"/>
    </location>
</feature>
<keyword evidence="3" id="KW-1185">Reference proteome</keyword>
<evidence type="ECO:0000313" key="3">
    <source>
        <dbReference type="Proteomes" id="UP001148838"/>
    </source>
</evidence>
<evidence type="ECO:0000256" key="1">
    <source>
        <dbReference type="SAM" id="MobiDB-lite"/>
    </source>
</evidence>
<feature type="region of interest" description="Disordered" evidence="1">
    <location>
        <begin position="132"/>
        <end position="175"/>
    </location>
</feature>
<proteinExistence type="predicted"/>
<feature type="compositionally biased region" description="Acidic residues" evidence="1">
    <location>
        <begin position="39"/>
        <end position="73"/>
    </location>
</feature>
<accession>A0ABQ8S6H3</accession>
<dbReference type="Proteomes" id="UP001148838">
    <property type="component" value="Unassembled WGS sequence"/>
</dbReference>
<comment type="caution">
    <text evidence="2">The sequence shown here is derived from an EMBL/GenBank/DDBJ whole genome shotgun (WGS) entry which is preliminary data.</text>
</comment>
<sequence>MEETRIRDDLDTLAAHCRVKREVHLRKNGLHDGGGGGGGDDDYDDDGDDEDGDDDGDDDDDHDDDAPQQEEDSDTRGSRRHRVTRMWDHIKRHRDRPEAFRQLLLPNMAATKTILLVCVVLFGAAVVNSQGYSPQGQGQGQGQGHGQGQGRGGGGNYVGAHQQQQQQGGFGGGAAGYRNAGARSFGGQPGAEEASQYRSSIYYEPEYYGYEATYPGGKAMFKSYRSSPDSGFGRQGLDGGYSSGGRAGKSYDSFGGRVGQQPQY</sequence>
<protein>
    <submittedName>
        <fullName evidence="2">Uncharacterized protein</fullName>
    </submittedName>
</protein>
<feature type="compositionally biased region" description="Gly residues" evidence="1">
    <location>
        <begin position="233"/>
        <end position="247"/>
    </location>
</feature>
<dbReference type="EMBL" id="JAJSOF020000033">
    <property type="protein sequence ID" value="KAJ4429466.1"/>
    <property type="molecule type" value="Genomic_DNA"/>
</dbReference>
<feature type="region of interest" description="Disordered" evidence="1">
    <location>
        <begin position="23"/>
        <end position="80"/>
    </location>
</feature>
<evidence type="ECO:0000313" key="2">
    <source>
        <dbReference type="EMBL" id="KAJ4429466.1"/>
    </source>
</evidence>
<reference evidence="2 3" key="1">
    <citation type="journal article" date="2022" name="Allergy">
        <title>Genome assembly and annotation of Periplaneta americana reveal a comprehensive cockroach allergen profile.</title>
        <authorList>
            <person name="Wang L."/>
            <person name="Xiong Q."/>
            <person name="Saelim N."/>
            <person name="Wang L."/>
            <person name="Nong W."/>
            <person name="Wan A.T."/>
            <person name="Shi M."/>
            <person name="Liu X."/>
            <person name="Cao Q."/>
            <person name="Hui J.H.L."/>
            <person name="Sookrung N."/>
            <person name="Leung T.F."/>
            <person name="Tungtrongchitr A."/>
            <person name="Tsui S.K.W."/>
        </authorList>
    </citation>
    <scope>NUCLEOTIDE SEQUENCE [LARGE SCALE GENOMIC DNA]</scope>
    <source>
        <strain evidence="2">PWHHKU_190912</strain>
    </source>
</reference>
<name>A0ABQ8S6H3_PERAM</name>
<organism evidence="2 3">
    <name type="scientific">Periplaneta americana</name>
    <name type="common">American cockroach</name>
    <name type="synonym">Blatta americana</name>
    <dbReference type="NCBI Taxonomy" id="6978"/>
    <lineage>
        <taxon>Eukaryota</taxon>
        <taxon>Metazoa</taxon>
        <taxon>Ecdysozoa</taxon>
        <taxon>Arthropoda</taxon>
        <taxon>Hexapoda</taxon>
        <taxon>Insecta</taxon>
        <taxon>Pterygota</taxon>
        <taxon>Neoptera</taxon>
        <taxon>Polyneoptera</taxon>
        <taxon>Dictyoptera</taxon>
        <taxon>Blattodea</taxon>
        <taxon>Blattoidea</taxon>
        <taxon>Blattidae</taxon>
        <taxon>Blattinae</taxon>
        <taxon>Periplaneta</taxon>
    </lineage>
</organism>
<gene>
    <name evidence="2" type="ORF">ANN_21635</name>
</gene>